<evidence type="ECO:0000313" key="2">
    <source>
        <dbReference type="EMBL" id="QLD10976.1"/>
    </source>
</evidence>
<dbReference type="RefSeq" id="WP_178010539.1">
    <property type="nucleotide sequence ID" value="NZ_CP058316.1"/>
</dbReference>
<feature type="transmembrane region" description="Helical" evidence="1">
    <location>
        <begin position="7"/>
        <end position="28"/>
    </location>
</feature>
<evidence type="ECO:0000256" key="1">
    <source>
        <dbReference type="SAM" id="Phobius"/>
    </source>
</evidence>
<reference evidence="2 3" key="1">
    <citation type="submission" date="2020-06" db="EMBL/GenBank/DDBJ databases">
        <authorList>
            <person name="Jo H."/>
        </authorList>
    </citation>
    <scope>NUCLEOTIDE SEQUENCE [LARGE SCALE GENOMIC DNA]</scope>
    <source>
        <strain evidence="2 3">I46</strain>
    </source>
</reference>
<gene>
    <name evidence="2" type="ORF">HW566_03735</name>
</gene>
<organism evidence="2 3">
    <name type="scientific">Microbacterium oleivorans</name>
    <dbReference type="NCBI Taxonomy" id="273677"/>
    <lineage>
        <taxon>Bacteria</taxon>
        <taxon>Bacillati</taxon>
        <taxon>Actinomycetota</taxon>
        <taxon>Actinomycetes</taxon>
        <taxon>Micrococcales</taxon>
        <taxon>Microbacteriaceae</taxon>
        <taxon>Microbacterium</taxon>
    </lineage>
</organism>
<sequence length="96" mass="10225">MPRIERIAWGAAALLAVTGVVITVIQLVRATQPASFGWFAYQPISNAVFTPAVTFVSPQMWGGIVTLVVGLIALAFLAGRRSVTRRAIVVLDDSEG</sequence>
<dbReference type="EMBL" id="CP058316">
    <property type="protein sequence ID" value="QLD10976.1"/>
    <property type="molecule type" value="Genomic_DNA"/>
</dbReference>
<feature type="transmembrane region" description="Helical" evidence="1">
    <location>
        <begin position="60"/>
        <end position="78"/>
    </location>
</feature>
<name>A0A7D5IWC7_9MICO</name>
<keyword evidence="1" id="KW-0472">Membrane</keyword>
<dbReference type="Proteomes" id="UP000509638">
    <property type="component" value="Chromosome"/>
</dbReference>
<proteinExistence type="predicted"/>
<keyword evidence="1" id="KW-1133">Transmembrane helix</keyword>
<accession>A0A7D5IWC7</accession>
<keyword evidence="1" id="KW-0812">Transmembrane</keyword>
<evidence type="ECO:0000313" key="3">
    <source>
        <dbReference type="Proteomes" id="UP000509638"/>
    </source>
</evidence>
<protein>
    <submittedName>
        <fullName evidence="2">Uncharacterized protein</fullName>
    </submittedName>
</protein>
<dbReference type="AlphaFoldDB" id="A0A7D5IWC7"/>